<evidence type="ECO:0000313" key="2">
    <source>
        <dbReference type="Proteomes" id="UP000836387"/>
    </source>
</evidence>
<gene>
    <name evidence="1" type="ORF">CRV2_00020067</name>
</gene>
<accession>A0ACA9UEV3</accession>
<reference evidence="1" key="1">
    <citation type="submission" date="2020-04" db="EMBL/GenBank/DDBJ databases">
        <authorList>
            <person name="Broberg M."/>
        </authorList>
    </citation>
    <scope>NUCLEOTIDE SEQUENCE</scope>
</reference>
<reference evidence="1" key="2">
    <citation type="submission" date="2021-10" db="EMBL/GenBank/DDBJ databases">
        <authorList>
            <person name="Piombo E."/>
        </authorList>
    </citation>
    <scope>NUCLEOTIDE SEQUENCE</scope>
</reference>
<sequence length="123" mass="12812">MDQPAEDGPAAAAEGMSPPAGLADPWPPADADADAGIFAGFSVDEASDTLDAYIIGLGWCDHSHVEHTPAYDVGIQCIRCLVHGEAGKDARICICISRRPGIRETGRRRHTFGGQRAGPSSAG</sequence>
<keyword evidence="2" id="KW-1185">Reference proteome</keyword>
<dbReference type="EMBL" id="CADEHS020000433">
    <property type="protein sequence ID" value="CAG9951864.1"/>
    <property type="molecule type" value="Genomic_DNA"/>
</dbReference>
<dbReference type="Proteomes" id="UP000836387">
    <property type="component" value="Unassembled WGS sequence"/>
</dbReference>
<comment type="caution">
    <text evidence="1">The sequence shown here is derived from an EMBL/GenBank/DDBJ whole genome shotgun (WGS) entry which is preliminary data.</text>
</comment>
<name>A0ACA9UEV3_BIOOC</name>
<organism evidence="1 2">
    <name type="scientific">Clonostachys rosea f. rosea IK726</name>
    <dbReference type="NCBI Taxonomy" id="1349383"/>
    <lineage>
        <taxon>Eukaryota</taxon>
        <taxon>Fungi</taxon>
        <taxon>Dikarya</taxon>
        <taxon>Ascomycota</taxon>
        <taxon>Pezizomycotina</taxon>
        <taxon>Sordariomycetes</taxon>
        <taxon>Hypocreomycetidae</taxon>
        <taxon>Hypocreales</taxon>
        <taxon>Bionectriaceae</taxon>
        <taxon>Clonostachys</taxon>
    </lineage>
</organism>
<proteinExistence type="predicted"/>
<protein>
    <submittedName>
        <fullName evidence="1">Uncharacterized protein</fullName>
    </submittedName>
</protein>
<evidence type="ECO:0000313" key="1">
    <source>
        <dbReference type="EMBL" id="CAG9951864.1"/>
    </source>
</evidence>